<comment type="catalytic activity">
    <reaction evidence="1">
        <text>Hydrolysis of terminal non-reducing N-acetyl-D-hexosamine residues in N-acetyl-beta-D-hexosaminides.</text>
        <dbReference type="EC" id="3.2.1.52"/>
    </reaction>
</comment>
<dbReference type="Pfam" id="PF00728">
    <property type="entry name" value="Glyco_hydro_20"/>
    <property type="match status" value="1"/>
</dbReference>
<dbReference type="EMBL" id="MU826351">
    <property type="protein sequence ID" value="KAJ7381177.1"/>
    <property type="molecule type" value="Genomic_DNA"/>
</dbReference>
<dbReference type="GO" id="GO:0030203">
    <property type="term" value="P:glycosaminoglycan metabolic process"/>
    <property type="evidence" value="ECO:0007669"/>
    <property type="project" value="TreeGrafter"/>
</dbReference>
<organism evidence="6 7">
    <name type="scientific">Desmophyllum pertusum</name>
    <dbReference type="NCBI Taxonomy" id="174260"/>
    <lineage>
        <taxon>Eukaryota</taxon>
        <taxon>Metazoa</taxon>
        <taxon>Cnidaria</taxon>
        <taxon>Anthozoa</taxon>
        <taxon>Hexacorallia</taxon>
        <taxon>Scleractinia</taxon>
        <taxon>Caryophylliina</taxon>
        <taxon>Caryophylliidae</taxon>
        <taxon>Desmophyllum</taxon>
    </lineage>
</organism>
<dbReference type="Gene3D" id="3.20.20.80">
    <property type="entry name" value="Glycosidases"/>
    <property type="match status" value="1"/>
</dbReference>
<feature type="domain" description="Glycoside hydrolase family 20 catalytic" evidence="5">
    <location>
        <begin position="3"/>
        <end position="85"/>
    </location>
</feature>
<proteinExistence type="inferred from homology"/>
<dbReference type="InterPro" id="IPR017853">
    <property type="entry name" value="GH"/>
</dbReference>
<dbReference type="SUPFAM" id="SSF51445">
    <property type="entry name" value="(Trans)glycosidases"/>
    <property type="match status" value="1"/>
</dbReference>
<evidence type="ECO:0000256" key="1">
    <source>
        <dbReference type="ARBA" id="ARBA00001231"/>
    </source>
</evidence>
<dbReference type="GO" id="GO:0004563">
    <property type="term" value="F:beta-N-acetylhexosaminidase activity"/>
    <property type="evidence" value="ECO:0007669"/>
    <property type="project" value="UniProtKB-EC"/>
</dbReference>
<dbReference type="Proteomes" id="UP001163046">
    <property type="component" value="Unassembled WGS sequence"/>
</dbReference>
<evidence type="ECO:0000259" key="5">
    <source>
        <dbReference type="Pfam" id="PF00728"/>
    </source>
</evidence>
<dbReference type="EC" id="3.2.1.52" evidence="3"/>
<dbReference type="AlphaFoldDB" id="A0A9X0CZ14"/>
<dbReference type="InterPro" id="IPR015883">
    <property type="entry name" value="Glyco_hydro_20_cat"/>
</dbReference>
<reference evidence="6" key="1">
    <citation type="submission" date="2023-01" db="EMBL/GenBank/DDBJ databases">
        <title>Genome assembly of the deep-sea coral Lophelia pertusa.</title>
        <authorList>
            <person name="Herrera S."/>
            <person name="Cordes E."/>
        </authorList>
    </citation>
    <scope>NUCLEOTIDE SEQUENCE</scope>
    <source>
        <strain evidence="6">USNM1676648</strain>
        <tissue evidence="6">Polyp</tissue>
    </source>
</reference>
<evidence type="ECO:0000313" key="7">
    <source>
        <dbReference type="Proteomes" id="UP001163046"/>
    </source>
</evidence>
<name>A0A9X0CZ14_9CNID</name>
<dbReference type="GO" id="GO:0016020">
    <property type="term" value="C:membrane"/>
    <property type="evidence" value="ECO:0007669"/>
    <property type="project" value="TreeGrafter"/>
</dbReference>
<dbReference type="PANTHER" id="PTHR22600">
    <property type="entry name" value="BETA-HEXOSAMINIDASE"/>
    <property type="match status" value="1"/>
</dbReference>
<keyword evidence="4" id="KW-0378">Hydrolase</keyword>
<evidence type="ECO:0000256" key="4">
    <source>
        <dbReference type="ARBA" id="ARBA00022801"/>
    </source>
</evidence>
<sequence>MAKVTSKGLRTILSACWYLNHIHFGIDWPQYYTCEPTDFTGTDKQKDLVIGGTGCMWGELCLMVINILPRTWPRALAIGERLWSSKDTTDLNDAKMRLWEHRCRTRGIPAEDAVRSNYCRYEWRFT</sequence>
<dbReference type="GO" id="GO:0005975">
    <property type="term" value="P:carbohydrate metabolic process"/>
    <property type="evidence" value="ECO:0007669"/>
    <property type="project" value="InterPro"/>
</dbReference>
<evidence type="ECO:0000256" key="2">
    <source>
        <dbReference type="ARBA" id="ARBA00006285"/>
    </source>
</evidence>
<comment type="similarity">
    <text evidence="2">Belongs to the glycosyl hydrolase 20 family.</text>
</comment>
<dbReference type="InterPro" id="IPR025705">
    <property type="entry name" value="Beta_hexosaminidase_sua/sub"/>
</dbReference>
<evidence type="ECO:0000256" key="3">
    <source>
        <dbReference type="ARBA" id="ARBA00012663"/>
    </source>
</evidence>
<dbReference type="PANTHER" id="PTHR22600:SF21">
    <property type="entry name" value="BETA-HEXOSAMINIDASE A"/>
    <property type="match status" value="1"/>
</dbReference>
<comment type="caution">
    <text evidence="6">The sequence shown here is derived from an EMBL/GenBank/DDBJ whole genome shotgun (WGS) entry which is preliminary data.</text>
</comment>
<dbReference type="PRINTS" id="PR00738">
    <property type="entry name" value="GLHYDRLASE20"/>
</dbReference>
<keyword evidence="7" id="KW-1185">Reference proteome</keyword>
<dbReference type="GO" id="GO:0006689">
    <property type="term" value="P:ganglioside catabolic process"/>
    <property type="evidence" value="ECO:0007669"/>
    <property type="project" value="TreeGrafter"/>
</dbReference>
<dbReference type="GO" id="GO:0005764">
    <property type="term" value="C:lysosome"/>
    <property type="evidence" value="ECO:0007669"/>
    <property type="project" value="TreeGrafter"/>
</dbReference>
<dbReference type="OrthoDB" id="428480at2759"/>
<gene>
    <name evidence="6" type="ORF">OS493_004776</name>
</gene>
<protein>
    <recommendedName>
        <fullName evidence="3">beta-N-acetylhexosaminidase</fullName>
        <ecNumber evidence="3">3.2.1.52</ecNumber>
    </recommendedName>
</protein>
<accession>A0A9X0CZ14</accession>
<evidence type="ECO:0000313" key="6">
    <source>
        <dbReference type="EMBL" id="KAJ7381177.1"/>
    </source>
</evidence>